<evidence type="ECO:0000259" key="10">
    <source>
        <dbReference type="PROSITE" id="PS50929"/>
    </source>
</evidence>
<name>A0A4D6L6L4_VIGUN</name>
<reference evidence="11 12" key="1">
    <citation type="submission" date="2019-04" db="EMBL/GenBank/DDBJ databases">
        <title>An improved genome assembly and genetic linkage map for asparagus bean, Vigna unguiculata ssp. sesquipedialis.</title>
        <authorList>
            <person name="Xia Q."/>
            <person name="Zhang R."/>
            <person name="Dong Y."/>
        </authorList>
    </citation>
    <scope>NUCLEOTIDE SEQUENCE [LARGE SCALE GENOMIC DNA]</scope>
    <source>
        <tissue evidence="11">Leaf</tissue>
    </source>
</reference>
<dbReference type="InterPro" id="IPR036640">
    <property type="entry name" value="ABC1_TM_sf"/>
</dbReference>
<dbReference type="Gene3D" id="3.40.50.300">
    <property type="entry name" value="P-loop containing nucleotide triphosphate hydrolases"/>
    <property type="match status" value="2"/>
</dbReference>
<evidence type="ECO:0000256" key="3">
    <source>
        <dbReference type="ARBA" id="ARBA00022741"/>
    </source>
</evidence>
<keyword evidence="12" id="KW-1185">Reference proteome</keyword>
<evidence type="ECO:0000256" key="8">
    <source>
        <dbReference type="SAM" id="Phobius"/>
    </source>
</evidence>
<evidence type="ECO:0000256" key="4">
    <source>
        <dbReference type="ARBA" id="ARBA00022840"/>
    </source>
</evidence>
<feature type="compositionally biased region" description="Polar residues" evidence="7">
    <location>
        <begin position="272"/>
        <end position="285"/>
    </location>
</feature>
<evidence type="ECO:0000313" key="11">
    <source>
        <dbReference type="EMBL" id="QCD84159.1"/>
    </source>
</evidence>
<dbReference type="SUPFAM" id="SSF52540">
    <property type="entry name" value="P-loop containing nucleoside triphosphate hydrolases"/>
    <property type="match status" value="2"/>
</dbReference>
<dbReference type="Gene3D" id="1.20.1560.10">
    <property type="entry name" value="ABC transporter type 1, transmembrane domain"/>
    <property type="match status" value="1"/>
</dbReference>
<keyword evidence="6 8" id="KW-0472">Membrane</keyword>
<dbReference type="PROSITE" id="PS50929">
    <property type="entry name" value="ABC_TM1F"/>
    <property type="match status" value="1"/>
</dbReference>
<feature type="region of interest" description="Disordered" evidence="7">
    <location>
        <begin position="475"/>
        <end position="504"/>
    </location>
</feature>
<protein>
    <submittedName>
        <fullName evidence="11">ATP-binding cassette</fullName>
    </submittedName>
</protein>
<dbReference type="Pfam" id="PF00664">
    <property type="entry name" value="ABC_membrane"/>
    <property type="match status" value="1"/>
</dbReference>
<dbReference type="InterPro" id="IPR017871">
    <property type="entry name" value="ABC_transporter-like_CS"/>
</dbReference>
<sequence length="805" mass="91935">MVGLLGVIAFVVVAKRRNKHYQLNAMTCRDSRMKAVNELLNYMCVIKFQAWEEHFNGRIFGFRKSEIDWVSKLMHSICTVFTTINGYMSSTELSDDSVEREERCGGRIVVQVRDRTFSWDDDDQLQDLKNINLEINKGDIFIPCLNSWQKYNEVIRVCSLEKDLEMMEHGDQTEIGECGINLSGGQKQRIQLVRAVYQDSDIYLLDDVFSVVDADTGTEIFKVMRDGTIVQSGKYNDLLASGMDFSALVATHKTSMKLVEQGAVMPGENLNQQMKSPKAASNNREANGEINPLDEPRSDNEGSKFIKEEEREIGNVSFHIYKLYYTEVFGVVEHWRSNYSFCVVANFYDSEQKYNEVIRVCSLEKDLEMMEHGDQTEIGECGINLSGGQKQRIQLVRAVYQDSDIYLLDDVFSVVDADTGTEIFKVMRDGTIVQSGKYNDLLASGMDFSALVATHKTSMKLVEQGAVMPGENLNQQMKSPKAASNNREANGEINPLDEPRSDNEGSKFIKEEEREIGNVSFHIYKLYYTEVFGVVEHWRKERAQFFNPFVFISIYAIIVVVSVLLIVLRSYSFMILGLKTAHIFFSQILHSILHAPMSFFDTTPSGRILSRGYFLASSRDLTRLDSITKTFVIHHFSESISGVMTIRAFRKQEFWIKNIKRFQCVVRFPFRIAWKHSFLLLRHVHGHVTQQYHKARGIMRLDARARQDVAFLGTEFLKLDGFPLTDSGAAHHFGSLSTILAASIQDAKDRIAQIEYVFCSKLYPQLKSDAASKRHCTAQLQREVDENMTLHKNLVELIIIPNKIS</sequence>
<dbReference type="Pfam" id="PF00005">
    <property type="entry name" value="ABC_tran"/>
    <property type="match status" value="2"/>
</dbReference>
<evidence type="ECO:0000256" key="2">
    <source>
        <dbReference type="ARBA" id="ARBA00022692"/>
    </source>
</evidence>
<evidence type="ECO:0000256" key="1">
    <source>
        <dbReference type="ARBA" id="ARBA00022448"/>
    </source>
</evidence>
<dbReference type="PROSITE" id="PS50893">
    <property type="entry name" value="ABC_TRANSPORTER_2"/>
    <property type="match status" value="1"/>
</dbReference>
<dbReference type="GO" id="GO:0016887">
    <property type="term" value="F:ATP hydrolysis activity"/>
    <property type="evidence" value="ECO:0007669"/>
    <property type="project" value="InterPro"/>
</dbReference>
<dbReference type="Proteomes" id="UP000501690">
    <property type="component" value="Linkage Group LG2"/>
</dbReference>
<dbReference type="PANTHER" id="PTHR24223">
    <property type="entry name" value="ATP-BINDING CASSETTE SUB-FAMILY C"/>
    <property type="match status" value="1"/>
</dbReference>
<keyword evidence="1" id="KW-0813">Transport</keyword>
<dbReference type="GO" id="GO:0140359">
    <property type="term" value="F:ABC-type transporter activity"/>
    <property type="evidence" value="ECO:0007669"/>
    <property type="project" value="InterPro"/>
</dbReference>
<feature type="region of interest" description="Disordered" evidence="7">
    <location>
        <begin position="272"/>
        <end position="301"/>
    </location>
</feature>
<dbReference type="AlphaFoldDB" id="A0A4D6L6L4"/>
<accession>A0A4D6L6L4</accession>
<organism evidence="11 12">
    <name type="scientific">Vigna unguiculata</name>
    <name type="common">Cowpea</name>
    <dbReference type="NCBI Taxonomy" id="3917"/>
    <lineage>
        <taxon>Eukaryota</taxon>
        <taxon>Viridiplantae</taxon>
        <taxon>Streptophyta</taxon>
        <taxon>Embryophyta</taxon>
        <taxon>Tracheophyta</taxon>
        <taxon>Spermatophyta</taxon>
        <taxon>Magnoliopsida</taxon>
        <taxon>eudicotyledons</taxon>
        <taxon>Gunneridae</taxon>
        <taxon>Pentapetalae</taxon>
        <taxon>rosids</taxon>
        <taxon>fabids</taxon>
        <taxon>Fabales</taxon>
        <taxon>Fabaceae</taxon>
        <taxon>Papilionoideae</taxon>
        <taxon>50 kb inversion clade</taxon>
        <taxon>NPAAA clade</taxon>
        <taxon>indigoferoid/millettioid clade</taxon>
        <taxon>Phaseoleae</taxon>
        <taxon>Vigna</taxon>
    </lineage>
</organism>
<dbReference type="GO" id="GO:0005524">
    <property type="term" value="F:ATP binding"/>
    <property type="evidence" value="ECO:0007669"/>
    <property type="project" value="UniProtKB-KW"/>
</dbReference>
<keyword evidence="2 8" id="KW-0812">Transmembrane</keyword>
<keyword evidence="3" id="KW-0547">Nucleotide-binding</keyword>
<keyword evidence="5 8" id="KW-1133">Transmembrane helix</keyword>
<feature type="domain" description="ABC transporter" evidence="9">
    <location>
        <begin position="110"/>
        <end position="489"/>
    </location>
</feature>
<dbReference type="EMBL" id="CP039346">
    <property type="protein sequence ID" value="QCD84159.1"/>
    <property type="molecule type" value="Genomic_DNA"/>
</dbReference>
<dbReference type="InterPro" id="IPR027417">
    <property type="entry name" value="P-loop_NTPase"/>
</dbReference>
<dbReference type="PANTHER" id="PTHR24223:SF362">
    <property type="entry name" value="ABC TRANSPORTER C FAMILY MEMBER 4"/>
    <property type="match status" value="1"/>
</dbReference>
<proteinExistence type="predicted"/>
<evidence type="ECO:0000313" key="12">
    <source>
        <dbReference type="Proteomes" id="UP000501690"/>
    </source>
</evidence>
<gene>
    <name evidence="11" type="ORF">DEO72_LG2g4509</name>
</gene>
<evidence type="ECO:0000256" key="7">
    <source>
        <dbReference type="SAM" id="MobiDB-lite"/>
    </source>
</evidence>
<feature type="compositionally biased region" description="Polar residues" evidence="7">
    <location>
        <begin position="475"/>
        <end position="488"/>
    </location>
</feature>
<evidence type="ECO:0000256" key="5">
    <source>
        <dbReference type="ARBA" id="ARBA00022989"/>
    </source>
</evidence>
<dbReference type="InterPro" id="IPR003439">
    <property type="entry name" value="ABC_transporter-like_ATP-bd"/>
</dbReference>
<keyword evidence="4 11" id="KW-0067">ATP-binding</keyword>
<dbReference type="InterPro" id="IPR050173">
    <property type="entry name" value="ABC_transporter_C-like"/>
</dbReference>
<feature type="domain" description="ABC transmembrane type-1" evidence="10">
    <location>
        <begin position="551"/>
        <end position="611"/>
    </location>
</feature>
<evidence type="ECO:0000259" key="9">
    <source>
        <dbReference type="PROSITE" id="PS50893"/>
    </source>
</evidence>
<feature type="transmembrane region" description="Helical" evidence="8">
    <location>
        <begin position="549"/>
        <end position="568"/>
    </location>
</feature>
<dbReference type="SUPFAM" id="SSF90123">
    <property type="entry name" value="ABC transporter transmembrane region"/>
    <property type="match status" value="1"/>
</dbReference>
<dbReference type="InterPro" id="IPR011527">
    <property type="entry name" value="ABC1_TM_dom"/>
</dbReference>
<dbReference type="GO" id="GO:0016020">
    <property type="term" value="C:membrane"/>
    <property type="evidence" value="ECO:0007669"/>
    <property type="project" value="InterPro"/>
</dbReference>
<evidence type="ECO:0000256" key="6">
    <source>
        <dbReference type="ARBA" id="ARBA00023136"/>
    </source>
</evidence>
<dbReference type="PROSITE" id="PS00211">
    <property type="entry name" value="ABC_TRANSPORTER_1"/>
    <property type="match status" value="2"/>
</dbReference>